<evidence type="ECO:0000313" key="2">
    <source>
        <dbReference type="EMBL" id="OTA00587.1"/>
    </source>
</evidence>
<dbReference type="OrthoDB" id="5416097at2759"/>
<dbReference type="Proteomes" id="UP000219286">
    <property type="component" value="Unassembled WGS sequence"/>
</dbReference>
<name>A0A2H2YVI1_TRIPA</name>
<evidence type="ECO:0000256" key="1">
    <source>
        <dbReference type="SAM" id="MobiDB-lite"/>
    </source>
</evidence>
<keyword evidence="3" id="KW-1185">Reference proteome</keyword>
<protein>
    <submittedName>
        <fullName evidence="2">Uncharacterized protein</fullName>
    </submittedName>
</protein>
<proteinExistence type="predicted"/>
<feature type="region of interest" description="Disordered" evidence="1">
    <location>
        <begin position="111"/>
        <end position="136"/>
    </location>
</feature>
<sequence>MPFLRTEKPKEQYPRTITLSGGHVSEWQARMRLFESFQRLYQAHSKTSNGLNATMFAVIMIAPLSQMRQMLEDIRHYNPNRDGPSNPVKLLLYAMYTAPEAVRSCIPNRRQAMSTTSTRNQPSQLSMTPASPSTYLRGNIPSTLEKRRQQEVCLFTVSRDAEKADIFPLCTTIGDAFQPLDALLQCFWGENIRNRWATCVTDPSIIKSPRNSLSMNRQLHFWWDNAAFALKPLSESETAIVVQWHWLQDSCLSPRMMIPPNAEYTKYVSRHVGDSWGSLKHAFGKTLQTGQVLTIRVEDASRLPCFELLELQWDLLRVAAISGAGNFQAFDPFYDAEELDSFASSDER</sequence>
<evidence type="ECO:0000313" key="3">
    <source>
        <dbReference type="Proteomes" id="UP000219286"/>
    </source>
</evidence>
<organism evidence="2 3">
    <name type="scientific">Trichoderma parareesei</name>
    <name type="common">Filamentous fungus</name>
    <dbReference type="NCBI Taxonomy" id="858221"/>
    <lineage>
        <taxon>Eukaryota</taxon>
        <taxon>Fungi</taxon>
        <taxon>Dikarya</taxon>
        <taxon>Ascomycota</taxon>
        <taxon>Pezizomycotina</taxon>
        <taxon>Sordariomycetes</taxon>
        <taxon>Hypocreomycetidae</taxon>
        <taxon>Hypocreales</taxon>
        <taxon>Hypocreaceae</taxon>
        <taxon>Trichoderma</taxon>
    </lineage>
</organism>
<reference evidence="2 3" key="1">
    <citation type="journal article" date="2015" name="Genome Announc.">
        <title>Genome sequence and annotation of Trichoderma parareesei, the ancestor of the cellulase producer Trichoderma reesei.</title>
        <authorList>
            <person name="Yang D."/>
            <person name="Pomraning K."/>
            <person name="Kopchinskiy A."/>
            <person name="Karimi Aghcheh R."/>
            <person name="Atanasova L."/>
            <person name="Chenthamara K."/>
            <person name="Baker S.E."/>
            <person name="Zhang R."/>
            <person name="Shen Q."/>
            <person name="Freitag M."/>
            <person name="Kubicek C.P."/>
            <person name="Druzhinina I.S."/>
        </authorList>
    </citation>
    <scope>NUCLEOTIDE SEQUENCE [LARGE SCALE GENOMIC DNA]</scope>
    <source>
        <strain evidence="2 3">CBS 125925</strain>
    </source>
</reference>
<dbReference type="AlphaFoldDB" id="A0A2H2YVI1"/>
<gene>
    <name evidence="2" type="ORF">A9Z42_0008100</name>
</gene>
<comment type="caution">
    <text evidence="2">The sequence shown here is derived from an EMBL/GenBank/DDBJ whole genome shotgun (WGS) entry which is preliminary data.</text>
</comment>
<accession>A0A2H2YVI1</accession>
<dbReference type="EMBL" id="LFMI01000116">
    <property type="protein sequence ID" value="OTA00587.1"/>
    <property type="molecule type" value="Genomic_DNA"/>
</dbReference>